<dbReference type="InterPro" id="IPR006710">
    <property type="entry name" value="Glyco_hydro_43"/>
</dbReference>
<dbReference type="Gene3D" id="2.115.10.20">
    <property type="entry name" value="Glycosyl hydrolase domain, family 43"/>
    <property type="match status" value="1"/>
</dbReference>
<keyword evidence="7" id="KW-1185">Reference proteome</keyword>
<organism evidence="6 7">
    <name type="scientific">Macrophomina phaseolina</name>
    <dbReference type="NCBI Taxonomy" id="35725"/>
    <lineage>
        <taxon>Eukaryota</taxon>
        <taxon>Fungi</taxon>
        <taxon>Dikarya</taxon>
        <taxon>Ascomycota</taxon>
        <taxon>Pezizomycotina</taxon>
        <taxon>Dothideomycetes</taxon>
        <taxon>Dothideomycetes incertae sedis</taxon>
        <taxon>Botryosphaeriales</taxon>
        <taxon>Botryosphaeriaceae</taxon>
        <taxon>Macrophomina</taxon>
    </lineage>
</organism>
<evidence type="ECO:0000313" key="6">
    <source>
        <dbReference type="EMBL" id="KAH7047468.1"/>
    </source>
</evidence>
<keyword evidence="2 4" id="KW-0378">Hydrolase</keyword>
<evidence type="ECO:0000256" key="3">
    <source>
        <dbReference type="ARBA" id="ARBA00023295"/>
    </source>
</evidence>
<evidence type="ECO:0000313" key="7">
    <source>
        <dbReference type="Proteomes" id="UP000774617"/>
    </source>
</evidence>
<evidence type="ECO:0000256" key="5">
    <source>
        <dbReference type="SAM" id="SignalP"/>
    </source>
</evidence>
<evidence type="ECO:0000256" key="2">
    <source>
        <dbReference type="ARBA" id="ARBA00022801"/>
    </source>
</evidence>
<dbReference type="PANTHER" id="PTHR42812:SF5">
    <property type="entry name" value="ENDO-ARABINASE"/>
    <property type="match status" value="1"/>
</dbReference>
<feature type="signal peptide" evidence="5">
    <location>
        <begin position="1"/>
        <end position="30"/>
    </location>
</feature>
<evidence type="ECO:0000256" key="1">
    <source>
        <dbReference type="ARBA" id="ARBA00009865"/>
    </source>
</evidence>
<name>A0ABQ8G7T9_9PEZI</name>
<proteinExistence type="inferred from homology"/>
<dbReference type="Proteomes" id="UP000774617">
    <property type="component" value="Unassembled WGS sequence"/>
</dbReference>
<dbReference type="CDD" id="cd08999">
    <property type="entry name" value="GH43_ABN-like"/>
    <property type="match status" value="1"/>
</dbReference>
<dbReference type="InterPro" id="IPR023296">
    <property type="entry name" value="Glyco_hydro_beta-prop_sf"/>
</dbReference>
<evidence type="ECO:0000256" key="4">
    <source>
        <dbReference type="RuleBase" id="RU361187"/>
    </source>
</evidence>
<comment type="caution">
    <text evidence="6">The sequence shown here is derived from an EMBL/GenBank/DDBJ whole genome shotgun (WGS) entry which is preliminary data.</text>
</comment>
<feature type="chain" id="PRO_5046261079" evidence="5">
    <location>
        <begin position="31"/>
        <end position="385"/>
    </location>
</feature>
<gene>
    <name evidence="6" type="ORF">B0J12DRAFT_123493</name>
</gene>
<protein>
    <submittedName>
        <fullName evidence="6">Arabinan-endo 1,5-alpha-L-arabinase</fullName>
    </submittedName>
</protein>
<reference evidence="6 7" key="1">
    <citation type="journal article" date="2021" name="Nat. Commun.">
        <title>Genetic determinants of endophytism in the Arabidopsis root mycobiome.</title>
        <authorList>
            <person name="Mesny F."/>
            <person name="Miyauchi S."/>
            <person name="Thiergart T."/>
            <person name="Pickel B."/>
            <person name="Atanasova L."/>
            <person name="Karlsson M."/>
            <person name="Huettel B."/>
            <person name="Barry K.W."/>
            <person name="Haridas S."/>
            <person name="Chen C."/>
            <person name="Bauer D."/>
            <person name="Andreopoulos W."/>
            <person name="Pangilinan J."/>
            <person name="LaButti K."/>
            <person name="Riley R."/>
            <person name="Lipzen A."/>
            <person name="Clum A."/>
            <person name="Drula E."/>
            <person name="Henrissat B."/>
            <person name="Kohler A."/>
            <person name="Grigoriev I.V."/>
            <person name="Martin F.M."/>
            <person name="Hacquard S."/>
        </authorList>
    </citation>
    <scope>NUCLEOTIDE SEQUENCE [LARGE SCALE GENOMIC DNA]</scope>
    <source>
        <strain evidence="6 7">MPI-SDFR-AT-0080</strain>
    </source>
</reference>
<accession>A0ABQ8G7T9</accession>
<dbReference type="SUPFAM" id="SSF75005">
    <property type="entry name" value="Arabinanase/levansucrase/invertase"/>
    <property type="match status" value="1"/>
</dbReference>
<dbReference type="EMBL" id="JAGTJR010000016">
    <property type="protein sequence ID" value="KAH7047468.1"/>
    <property type="molecule type" value="Genomic_DNA"/>
</dbReference>
<dbReference type="Pfam" id="PF04616">
    <property type="entry name" value="Glyco_hydro_43"/>
    <property type="match status" value="1"/>
</dbReference>
<comment type="similarity">
    <text evidence="1 4">Belongs to the glycosyl hydrolase 43 family.</text>
</comment>
<dbReference type="PANTHER" id="PTHR42812">
    <property type="entry name" value="BETA-XYLOSIDASE"/>
    <property type="match status" value="1"/>
</dbReference>
<dbReference type="InterPro" id="IPR051795">
    <property type="entry name" value="Glycosyl_Hydrlase_43"/>
</dbReference>
<sequence length="385" mass="41001">MSVPPGRRTAPSLSLLILLLLLLLLHHASAKPLSISPRRAQNSDGTYLTGPVMQQNFPDPSIIYADGEWWAFATMDMDINIQVARSPDFEDWTYLQGVDALPHPPGWVNMTNPNTWAPDVNQLDDGSFVLYFSATTTEDATKHCIGAATSDAVVGPYTPVKGTMACPLDKGGAIDSSGFKDWDIRGSGWGPGSGYSNETGEDNVYSNARWSCGGAGGQRYIVYKVDGNAIGNGGICGNTIEPIVPTPLMLQAVADDGITPLGDPVTLLDNAGVSDDGLVEAPALVKTWDGDYVLFFSSGCFSTQNYTISYAVSTSGLVTGPYERADGPLLKTGDLGGALTSPGGMDVHWDAKRMVFHAQDVSKAPDLVREMWAASIEIRDGSMVI</sequence>
<keyword evidence="5" id="KW-0732">Signal</keyword>
<keyword evidence="3 4" id="KW-0326">Glycosidase</keyword>